<dbReference type="CDD" id="cd01399">
    <property type="entry name" value="GlcN6P_deaminase"/>
    <property type="match status" value="1"/>
</dbReference>
<evidence type="ECO:0000313" key="3">
    <source>
        <dbReference type="EMBL" id="GAA4430728.1"/>
    </source>
</evidence>
<dbReference type="PANTHER" id="PTHR11280:SF6">
    <property type="entry name" value="GLUCOSAMINE-6-PHOSPHATE ISOMERASE NAGB"/>
    <property type="match status" value="1"/>
</dbReference>
<dbReference type="Gene3D" id="3.40.50.1360">
    <property type="match status" value="1"/>
</dbReference>
<keyword evidence="1" id="KW-0119">Carbohydrate metabolism</keyword>
<accession>A0ABP8LKQ7</accession>
<dbReference type="Proteomes" id="UP001500622">
    <property type="component" value="Unassembled WGS sequence"/>
</dbReference>
<protein>
    <submittedName>
        <fullName evidence="3">Glucosamine-6-phosphate deaminase</fullName>
    </submittedName>
</protein>
<comment type="caution">
    <text evidence="3">The sequence shown here is derived from an EMBL/GenBank/DDBJ whole genome shotgun (WGS) entry which is preliminary data.</text>
</comment>
<organism evidence="3 4">
    <name type="scientific">Georgenia halophila</name>
    <dbReference type="NCBI Taxonomy" id="620889"/>
    <lineage>
        <taxon>Bacteria</taxon>
        <taxon>Bacillati</taxon>
        <taxon>Actinomycetota</taxon>
        <taxon>Actinomycetes</taxon>
        <taxon>Micrococcales</taxon>
        <taxon>Bogoriellaceae</taxon>
        <taxon>Georgenia</taxon>
    </lineage>
</organism>
<gene>
    <name evidence="3" type="ORF">GCM10023169_34490</name>
</gene>
<dbReference type="InterPro" id="IPR006148">
    <property type="entry name" value="Glc/Gal-6P_isomerase"/>
</dbReference>
<evidence type="ECO:0000256" key="1">
    <source>
        <dbReference type="ARBA" id="ARBA00023277"/>
    </source>
</evidence>
<name>A0ABP8LKQ7_9MICO</name>
<dbReference type="InterPro" id="IPR004547">
    <property type="entry name" value="Glucosamine6P_isomerase"/>
</dbReference>
<dbReference type="PANTHER" id="PTHR11280">
    <property type="entry name" value="GLUCOSAMINE-6-PHOSPHATE ISOMERASE"/>
    <property type="match status" value="1"/>
</dbReference>
<dbReference type="Pfam" id="PF01182">
    <property type="entry name" value="Glucosamine_iso"/>
    <property type="match status" value="1"/>
</dbReference>
<dbReference type="SUPFAM" id="SSF100950">
    <property type="entry name" value="NagB/RpiA/CoA transferase-like"/>
    <property type="match status" value="1"/>
</dbReference>
<sequence>MSRTTDRLLAGGTTVARTADEVGRHAADRVSRLVLEAISARGRARVIFASAPSQEPTIAALRSDVRIDWSRVQAFHMDEYLGLPFDHPQAFGQWLQDRLPTDVTLRRIDPTADPAAEASRYAQLLSAAPIDVTCLGIGVNGHIAFNEPDVADFDDPELVRTVELDEVSRTQQVDEGLFAAVADVPTRALTLTVPALVGARSMVATVLGSQKAAAVSCALTGPVTARCPASVLRTHGAASIHLDEGAASLLGDAAAVDAAAVDAAAVDAAAAAVERAAGVPIETGADDRS</sequence>
<dbReference type="InterPro" id="IPR037171">
    <property type="entry name" value="NagB/RpiA_transferase-like"/>
</dbReference>
<reference evidence="4" key="1">
    <citation type="journal article" date="2019" name="Int. J. Syst. Evol. Microbiol.">
        <title>The Global Catalogue of Microorganisms (GCM) 10K type strain sequencing project: providing services to taxonomists for standard genome sequencing and annotation.</title>
        <authorList>
            <consortium name="The Broad Institute Genomics Platform"/>
            <consortium name="The Broad Institute Genome Sequencing Center for Infectious Disease"/>
            <person name="Wu L."/>
            <person name="Ma J."/>
        </authorList>
    </citation>
    <scope>NUCLEOTIDE SEQUENCE [LARGE SCALE GENOMIC DNA]</scope>
    <source>
        <strain evidence="4">JCM 17810</strain>
    </source>
</reference>
<dbReference type="EMBL" id="BAABGN010000013">
    <property type="protein sequence ID" value="GAA4430728.1"/>
    <property type="molecule type" value="Genomic_DNA"/>
</dbReference>
<evidence type="ECO:0000259" key="2">
    <source>
        <dbReference type="Pfam" id="PF01182"/>
    </source>
</evidence>
<dbReference type="RefSeq" id="WP_345217810.1">
    <property type="nucleotide sequence ID" value="NZ_BAABGN010000013.1"/>
</dbReference>
<feature type="domain" description="Glucosamine/galactosamine-6-phosphate isomerase" evidence="2">
    <location>
        <begin position="18"/>
        <end position="235"/>
    </location>
</feature>
<evidence type="ECO:0000313" key="4">
    <source>
        <dbReference type="Proteomes" id="UP001500622"/>
    </source>
</evidence>
<keyword evidence="4" id="KW-1185">Reference proteome</keyword>
<proteinExistence type="predicted"/>